<organism evidence="6 7">
    <name type="scientific">Ditylenchus dipsaci</name>
    <dbReference type="NCBI Taxonomy" id="166011"/>
    <lineage>
        <taxon>Eukaryota</taxon>
        <taxon>Metazoa</taxon>
        <taxon>Ecdysozoa</taxon>
        <taxon>Nematoda</taxon>
        <taxon>Chromadorea</taxon>
        <taxon>Rhabditida</taxon>
        <taxon>Tylenchina</taxon>
        <taxon>Tylenchomorpha</taxon>
        <taxon>Sphaerularioidea</taxon>
        <taxon>Anguinidae</taxon>
        <taxon>Anguininae</taxon>
        <taxon>Ditylenchus</taxon>
    </lineage>
</organism>
<keyword evidence="3 5" id="KW-1133">Transmembrane helix</keyword>
<dbReference type="Gene3D" id="1.20.1250.20">
    <property type="entry name" value="MFS general substrate transporter like domains"/>
    <property type="match status" value="2"/>
</dbReference>
<dbReference type="WBParaSite" id="jg18380">
    <property type="protein sequence ID" value="jg18380"/>
    <property type="gene ID" value="jg18380"/>
</dbReference>
<evidence type="ECO:0000313" key="7">
    <source>
        <dbReference type="WBParaSite" id="jg18380"/>
    </source>
</evidence>
<sequence length="317" mass="35359">MANLKLVVIGIILTSITNFPSGFMHTSMNTAVNELNQYLNDSFVARGQTEEGGEYVLLRSVINSCWYAGQVVGALFSPYVTDNYGRKHDSYFISLPEVLILGRILASVFSPMSDTATILYLQRIFSNGLARNGTWNSPCSGPLYYTAVSVPVIPGLLALLFLYFLPETPKFLMISKQNREKASKSLTFFQGAKVENDQILDDYFQEAKNDPLEKGNMLSIITVPHLRKALLLGCLTMVLIFPYYPILQCSTYIFQQINLHSDFAQISSSVIMVCILMAGIFAAILLNLFQRRSLILIFGIGAQISLLVFVDVRLLCL</sequence>
<evidence type="ECO:0000256" key="2">
    <source>
        <dbReference type="ARBA" id="ARBA00022692"/>
    </source>
</evidence>
<proteinExistence type="predicted"/>
<dbReference type="InterPro" id="IPR005828">
    <property type="entry name" value="MFS_sugar_transport-like"/>
</dbReference>
<keyword evidence="6" id="KW-1185">Reference proteome</keyword>
<dbReference type="Pfam" id="PF00083">
    <property type="entry name" value="Sugar_tr"/>
    <property type="match status" value="1"/>
</dbReference>
<keyword evidence="4 5" id="KW-0472">Membrane</keyword>
<evidence type="ECO:0000256" key="3">
    <source>
        <dbReference type="ARBA" id="ARBA00022989"/>
    </source>
</evidence>
<feature type="transmembrane region" description="Helical" evidence="5">
    <location>
        <begin position="143"/>
        <end position="165"/>
    </location>
</feature>
<accession>A0A915DDU2</accession>
<dbReference type="InterPro" id="IPR036259">
    <property type="entry name" value="MFS_trans_sf"/>
</dbReference>
<evidence type="ECO:0000256" key="5">
    <source>
        <dbReference type="SAM" id="Phobius"/>
    </source>
</evidence>
<dbReference type="PANTHER" id="PTHR23503:SF49">
    <property type="entry name" value="MAJOR FACILITATOR SUPERFAMILY (MFS) PROFILE DOMAIN-CONTAINING PROTEIN"/>
    <property type="match status" value="1"/>
</dbReference>
<comment type="subcellular location">
    <subcellularLocation>
        <location evidence="1">Membrane</location>
    </subcellularLocation>
</comment>
<reference evidence="7" key="1">
    <citation type="submission" date="2022-11" db="UniProtKB">
        <authorList>
            <consortium name="WormBaseParasite"/>
        </authorList>
    </citation>
    <scope>IDENTIFICATION</scope>
</reference>
<dbReference type="AlphaFoldDB" id="A0A915DDU2"/>
<keyword evidence="2 5" id="KW-0812">Transmembrane</keyword>
<dbReference type="InterPro" id="IPR045263">
    <property type="entry name" value="GLUT"/>
</dbReference>
<evidence type="ECO:0000256" key="4">
    <source>
        <dbReference type="ARBA" id="ARBA00023136"/>
    </source>
</evidence>
<feature type="transmembrane region" description="Helical" evidence="5">
    <location>
        <begin position="295"/>
        <end position="315"/>
    </location>
</feature>
<name>A0A915DDU2_9BILA</name>
<feature type="transmembrane region" description="Helical" evidence="5">
    <location>
        <begin position="229"/>
        <end position="246"/>
    </location>
</feature>
<dbReference type="Proteomes" id="UP000887574">
    <property type="component" value="Unplaced"/>
</dbReference>
<dbReference type="GO" id="GO:0016020">
    <property type="term" value="C:membrane"/>
    <property type="evidence" value="ECO:0007669"/>
    <property type="project" value="UniProtKB-SubCell"/>
</dbReference>
<dbReference type="PANTHER" id="PTHR23503">
    <property type="entry name" value="SOLUTE CARRIER FAMILY 2"/>
    <property type="match status" value="1"/>
</dbReference>
<evidence type="ECO:0000256" key="1">
    <source>
        <dbReference type="ARBA" id="ARBA00004370"/>
    </source>
</evidence>
<feature type="transmembrane region" description="Helical" evidence="5">
    <location>
        <begin position="266"/>
        <end position="288"/>
    </location>
</feature>
<dbReference type="GO" id="GO:0015149">
    <property type="term" value="F:hexose transmembrane transporter activity"/>
    <property type="evidence" value="ECO:0007669"/>
    <property type="project" value="TreeGrafter"/>
</dbReference>
<protein>
    <submittedName>
        <fullName evidence="7">Major facilitator superfamily (MFS) profile domain-containing protein</fullName>
    </submittedName>
</protein>
<dbReference type="SUPFAM" id="SSF103473">
    <property type="entry name" value="MFS general substrate transporter"/>
    <property type="match status" value="1"/>
</dbReference>
<evidence type="ECO:0000313" key="6">
    <source>
        <dbReference type="Proteomes" id="UP000887574"/>
    </source>
</evidence>